<dbReference type="InterPro" id="IPR023996">
    <property type="entry name" value="TonB-dep_OMP_SusC/RagA"/>
</dbReference>
<gene>
    <name evidence="4" type="ORF">SAMN04488023_11361</name>
</gene>
<evidence type="ECO:0000256" key="2">
    <source>
        <dbReference type="SAM" id="Phobius"/>
    </source>
</evidence>
<dbReference type="InterPro" id="IPR023997">
    <property type="entry name" value="TonB-dep_OMP_SusC/RagA_CS"/>
</dbReference>
<feature type="transmembrane region" description="Helical" evidence="2">
    <location>
        <begin position="20"/>
        <end position="41"/>
    </location>
</feature>
<comment type="similarity">
    <text evidence="1">Belongs to the TonB-dependent receptor family.</text>
</comment>
<keyword evidence="2" id="KW-1133">Transmembrane helix</keyword>
<keyword evidence="1" id="KW-0998">Cell outer membrane</keyword>
<dbReference type="SUPFAM" id="SSF56935">
    <property type="entry name" value="Porins"/>
    <property type="match status" value="1"/>
</dbReference>
<dbReference type="InterPro" id="IPR012910">
    <property type="entry name" value="Plug_dom"/>
</dbReference>
<dbReference type="InterPro" id="IPR008969">
    <property type="entry name" value="CarboxyPept-like_regulatory"/>
</dbReference>
<name>A0A1H9QZL4_9SPHI</name>
<evidence type="ECO:0000259" key="3">
    <source>
        <dbReference type="Pfam" id="PF07715"/>
    </source>
</evidence>
<keyword evidence="5" id="KW-1185">Reference proteome</keyword>
<dbReference type="Gene3D" id="2.60.40.1120">
    <property type="entry name" value="Carboxypeptidase-like, regulatory domain"/>
    <property type="match status" value="1"/>
</dbReference>
<dbReference type="NCBIfam" id="TIGR04056">
    <property type="entry name" value="OMP_RagA_SusC"/>
    <property type="match status" value="1"/>
</dbReference>
<dbReference type="PROSITE" id="PS52016">
    <property type="entry name" value="TONB_DEPENDENT_REC_3"/>
    <property type="match status" value="1"/>
</dbReference>
<dbReference type="RefSeq" id="WP_245738652.1">
    <property type="nucleotide sequence ID" value="NZ_FOGG01000013.1"/>
</dbReference>
<dbReference type="Proteomes" id="UP000199572">
    <property type="component" value="Unassembled WGS sequence"/>
</dbReference>
<sequence length="1098" mass="122267">MKHLFFFCGYLTMPNRIKNALIVTGSIVAFFLIFTPVIGAAQQTTKKTITGKVTDTLGLGLPSVTIAVVNKANVGTQTDANGKFVLDVAVGDVIRFSYVGYKEQRITIGLSSVINIKLQEDNLLSEEVVITALGQKQRKEALVGSVTTVKVANLKIPSSNLTNALSGQIAGVIGYQRSGQPGQDNSQFFIRGVTTFGYKQDPLILIDNVELTSSDLARLQVDDIESFSILKDASATALYGARGANGVILVSTKSGKEGKAKISFRLENSSSQSTQNLELADPISYMRLYNEASIGRGMDPKFTQNQIINTQATVNKSPGYNEYVYPAVDWLGLLFKKRTSTQRANLSVSGGGGVARYYIAGSYNLDNGVLNQDERNNNDNNVKFKNYQLRSNINIDLTKSTELVVRLAGNFSEYNGPLATDGGFSTDLYNVAVHTSPVLFPAYFPADKANANAQHILFGNVGGTGVNSILYNNPYAALLRGHKNSSESRMSAQFELNQKFDFITQGLSFRSIFSTNRYSYFDSQMAYSPFYYNVGSYDRQSNQYVLNWLNSSVVNNAPNIAQEYLSYNAGEPNINTFLYGQAALNYDRTFGNHSVSGVLIGTGQQTVYNNAKDPKTEQRTLQYSLPYRNIGLAGRLTYSYKGKYFLESNFGYNGSERFSENHRFGFFPTIGAGWIVSNEKFWSGFSNVVNRLKLRGSFGLVGNDAIGSQRFFYKSDVNLNGGGNYAEFGFNKGSNRPGVYINSYENTDITWETSRQTNIALEMTLFKNMNIIAEVYNNLRYNIYMIRKNVPSTLGLEAIDPKTGVPDIGANIGKARSRGIDLSLDYKFNVNDFSFAVRSNLTFAKNKYINYEEPQWAEAYRYTTGQAISRNYGYIAERLFVDDKEVANSPTQIFSTGGKPPRGGDIKYRDLNNDGKIDDGDKAYIGFPQSPEIVYGFGFSSSYKGFDLSAFFTGQDRMTFFIDPRKVSPFVPSDQEWILGNTQLLKDFAADHWSPENQNLYALYPRLAVNPVDLENNAQTSTWWMRNGRLLRLKSVEIGYTLPQQFSKKIKLSSARIYFNGLNLLTWSPFKMWDPEQGGNGFAYPIQKVFNVGLNVTL</sequence>
<dbReference type="Gene3D" id="2.170.130.10">
    <property type="entry name" value="TonB-dependent receptor, plug domain"/>
    <property type="match status" value="1"/>
</dbReference>
<reference evidence="4 5" key="1">
    <citation type="submission" date="2016-10" db="EMBL/GenBank/DDBJ databases">
        <authorList>
            <person name="de Groot N.N."/>
        </authorList>
    </citation>
    <scope>NUCLEOTIDE SEQUENCE [LARGE SCALE GENOMIC DNA]</scope>
    <source>
        <strain evidence="4 5">DSM 18610</strain>
    </source>
</reference>
<proteinExistence type="inferred from homology"/>
<keyword evidence="1" id="KW-0813">Transport</keyword>
<protein>
    <submittedName>
        <fullName evidence="4">TonB-linked outer membrane protein, SusC/RagA family</fullName>
    </submittedName>
</protein>
<dbReference type="SUPFAM" id="SSF49464">
    <property type="entry name" value="Carboxypeptidase regulatory domain-like"/>
    <property type="match status" value="1"/>
</dbReference>
<dbReference type="InterPro" id="IPR037066">
    <property type="entry name" value="Plug_dom_sf"/>
</dbReference>
<dbReference type="Pfam" id="PF07715">
    <property type="entry name" value="Plug"/>
    <property type="match status" value="1"/>
</dbReference>
<keyword evidence="1" id="KW-1134">Transmembrane beta strand</keyword>
<comment type="subcellular location">
    <subcellularLocation>
        <location evidence="1">Cell outer membrane</location>
        <topology evidence="1">Multi-pass membrane protein</topology>
    </subcellularLocation>
</comment>
<keyword evidence="1 2" id="KW-0472">Membrane</keyword>
<dbReference type="FunFam" id="2.170.130.10:FF:000003">
    <property type="entry name" value="SusC/RagA family TonB-linked outer membrane protein"/>
    <property type="match status" value="1"/>
</dbReference>
<accession>A0A1H9QZL4</accession>
<feature type="domain" description="TonB-dependent receptor plug" evidence="3">
    <location>
        <begin position="141"/>
        <end position="247"/>
    </location>
</feature>
<evidence type="ECO:0000313" key="4">
    <source>
        <dbReference type="EMBL" id="SER65900.1"/>
    </source>
</evidence>
<organism evidence="4 5">
    <name type="scientific">Pedobacter rhizosphaerae</name>
    <dbReference type="NCBI Taxonomy" id="390241"/>
    <lineage>
        <taxon>Bacteria</taxon>
        <taxon>Pseudomonadati</taxon>
        <taxon>Bacteroidota</taxon>
        <taxon>Sphingobacteriia</taxon>
        <taxon>Sphingobacteriales</taxon>
        <taxon>Sphingobacteriaceae</taxon>
        <taxon>Pedobacter</taxon>
    </lineage>
</organism>
<evidence type="ECO:0000256" key="1">
    <source>
        <dbReference type="PROSITE-ProRule" id="PRU01360"/>
    </source>
</evidence>
<dbReference type="EMBL" id="FOGG01000013">
    <property type="protein sequence ID" value="SER65900.1"/>
    <property type="molecule type" value="Genomic_DNA"/>
</dbReference>
<dbReference type="GO" id="GO:0009279">
    <property type="term" value="C:cell outer membrane"/>
    <property type="evidence" value="ECO:0007669"/>
    <property type="project" value="UniProtKB-SubCell"/>
</dbReference>
<evidence type="ECO:0000313" key="5">
    <source>
        <dbReference type="Proteomes" id="UP000199572"/>
    </source>
</evidence>
<dbReference type="AlphaFoldDB" id="A0A1H9QZL4"/>
<dbReference type="InterPro" id="IPR039426">
    <property type="entry name" value="TonB-dep_rcpt-like"/>
</dbReference>
<dbReference type="NCBIfam" id="TIGR04057">
    <property type="entry name" value="SusC_RagA_signa"/>
    <property type="match status" value="1"/>
</dbReference>
<dbReference type="Pfam" id="PF13715">
    <property type="entry name" value="CarbopepD_reg_2"/>
    <property type="match status" value="1"/>
</dbReference>
<keyword evidence="1 2" id="KW-0812">Transmembrane</keyword>
<dbReference type="STRING" id="390241.SAMN04488023_11361"/>